<dbReference type="AlphaFoldDB" id="A0A392QKQ5"/>
<dbReference type="GO" id="GO:0016787">
    <property type="term" value="F:hydrolase activity"/>
    <property type="evidence" value="ECO:0007669"/>
    <property type="project" value="UniProtKB-KW"/>
</dbReference>
<keyword evidence="2" id="KW-1185">Reference proteome</keyword>
<keyword evidence="1" id="KW-0378">Hydrolase</keyword>
<dbReference type="EMBL" id="LXQA010144583">
    <property type="protein sequence ID" value="MCI24971.1"/>
    <property type="molecule type" value="Genomic_DNA"/>
</dbReference>
<dbReference type="Proteomes" id="UP000265520">
    <property type="component" value="Unassembled WGS sequence"/>
</dbReference>
<reference evidence="1 2" key="1">
    <citation type="journal article" date="2018" name="Front. Plant Sci.">
        <title>Red Clover (Trifolium pratense) and Zigzag Clover (T. medium) - A Picture of Genomic Similarities and Differences.</title>
        <authorList>
            <person name="Dluhosova J."/>
            <person name="Istvanek J."/>
            <person name="Nedelnik J."/>
            <person name="Repkova J."/>
        </authorList>
    </citation>
    <scope>NUCLEOTIDE SEQUENCE [LARGE SCALE GENOMIC DNA]</scope>
    <source>
        <strain evidence="2">cv. 10/8</strain>
        <tissue evidence="1">Leaf</tissue>
    </source>
</reference>
<proteinExistence type="predicted"/>
<protein>
    <submittedName>
        <fullName evidence="1">Ubiquitin carboxyl-terminal hydrolase</fullName>
    </submittedName>
</protein>
<name>A0A392QKQ5_9FABA</name>
<comment type="caution">
    <text evidence="1">The sequence shown here is derived from an EMBL/GenBank/DDBJ whole genome shotgun (WGS) entry which is preliminary data.</text>
</comment>
<sequence length="59" mass="6626">MVKGLPTLKESEEKCTDCFIGKQHRDNIPKQANWRASKKLELVHYDICGPITPQSNGGN</sequence>
<organism evidence="1 2">
    <name type="scientific">Trifolium medium</name>
    <dbReference type="NCBI Taxonomy" id="97028"/>
    <lineage>
        <taxon>Eukaryota</taxon>
        <taxon>Viridiplantae</taxon>
        <taxon>Streptophyta</taxon>
        <taxon>Embryophyta</taxon>
        <taxon>Tracheophyta</taxon>
        <taxon>Spermatophyta</taxon>
        <taxon>Magnoliopsida</taxon>
        <taxon>eudicotyledons</taxon>
        <taxon>Gunneridae</taxon>
        <taxon>Pentapetalae</taxon>
        <taxon>rosids</taxon>
        <taxon>fabids</taxon>
        <taxon>Fabales</taxon>
        <taxon>Fabaceae</taxon>
        <taxon>Papilionoideae</taxon>
        <taxon>50 kb inversion clade</taxon>
        <taxon>NPAAA clade</taxon>
        <taxon>Hologalegina</taxon>
        <taxon>IRL clade</taxon>
        <taxon>Trifolieae</taxon>
        <taxon>Trifolium</taxon>
    </lineage>
</organism>
<accession>A0A392QKQ5</accession>
<evidence type="ECO:0000313" key="1">
    <source>
        <dbReference type="EMBL" id="MCI24971.1"/>
    </source>
</evidence>
<feature type="non-terminal residue" evidence="1">
    <location>
        <position position="59"/>
    </location>
</feature>
<evidence type="ECO:0000313" key="2">
    <source>
        <dbReference type="Proteomes" id="UP000265520"/>
    </source>
</evidence>